<dbReference type="GO" id="GO:0046872">
    <property type="term" value="F:metal ion binding"/>
    <property type="evidence" value="ECO:0007669"/>
    <property type="project" value="UniProtKB-KW"/>
</dbReference>
<dbReference type="InterPro" id="IPR050231">
    <property type="entry name" value="Iron_ascorbate_oxido_reductase"/>
</dbReference>
<dbReference type="Gene3D" id="2.60.120.330">
    <property type="entry name" value="B-lactam Antibiotic, Isopenicillin N Synthase, Chain"/>
    <property type="match status" value="1"/>
</dbReference>
<sequence length="335" mass="37565">MSYPPFPPDLPVHDLLVVDLKLLREGDQAQADILWKAATTWGFWYLKNHEGVKYTEPMFEMGRKTLDLPFDEKMKYWQGGEGGSAGYRPAGSRYTDADGSVDLTEFINVAKDDAIAYPKVVHTSYPPTVNEYIEGTIRPYTQSCLESCEVIMNVFNDKLGLPKDTLQDLHRPEKKCQSESRCIKVPPVEKPTKIALGAHTDFGSLSFLVNQIGGLQVRVMNGDQEEWKYVKPIPGYMICNIGDTLSILSGGILKSAMHRVLPPPGAQAGYERWSLVYFCRPADDVFLDPLSDKSTLIADTLKTSGQEKTAFSPGMTAAQWLVKRQLQYRPDTFKN</sequence>
<keyword evidence="4" id="KW-1185">Reference proteome</keyword>
<dbReference type="GO" id="GO:0016491">
    <property type="term" value="F:oxidoreductase activity"/>
    <property type="evidence" value="ECO:0007669"/>
    <property type="project" value="UniProtKB-KW"/>
</dbReference>
<dbReference type="InterPro" id="IPR027443">
    <property type="entry name" value="IPNS-like_sf"/>
</dbReference>
<evidence type="ECO:0000313" key="4">
    <source>
        <dbReference type="Proteomes" id="UP000521872"/>
    </source>
</evidence>
<accession>A0A8H4QIS5</accession>
<proteinExistence type="inferred from homology"/>
<dbReference type="AlphaFoldDB" id="A0A8H4QIS5"/>
<dbReference type="Proteomes" id="UP000521872">
    <property type="component" value="Unassembled WGS sequence"/>
</dbReference>
<dbReference type="InterPro" id="IPR005123">
    <property type="entry name" value="Oxoglu/Fe-dep_dioxygenase_dom"/>
</dbReference>
<dbReference type="EMBL" id="JAACJL010000057">
    <property type="protein sequence ID" value="KAF4611536.1"/>
    <property type="molecule type" value="Genomic_DNA"/>
</dbReference>
<evidence type="ECO:0000313" key="3">
    <source>
        <dbReference type="EMBL" id="KAF4611536.1"/>
    </source>
</evidence>
<feature type="domain" description="Fe2OG dioxygenase" evidence="2">
    <location>
        <begin position="176"/>
        <end position="281"/>
    </location>
</feature>
<dbReference type="PROSITE" id="PS51471">
    <property type="entry name" value="FE2OG_OXY"/>
    <property type="match status" value="1"/>
</dbReference>
<evidence type="ECO:0000256" key="1">
    <source>
        <dbReference type="RuleBase" id="RU003682"/>
    </source>
</evidence>
<comment type="caution">
    <text evidence="3">The sequence shown here is derived from an EMBL/GenBank/DDBJ whole genome shotgun (WGS) entry which is preliminary data.</text>
</comment>
<gene>
    <name evidence="3" type="ORF">D9613_003836</name>
</gene>
<dbReference type="PANTHER" id="PTHR47990">
    <property type="entry name" value="2-OXOGLUTARATE (2OG) AND FE(II)-DEPENDENT OXYGENASE SUPERFAMILY PROTEIN-RELATED"/>
    <property type="match status" value="1"/>
</dbReference>
<dbReference type="SUPFAM" id="SSF51197">
    <property type="entry name" value="Clavaminate synthase-like"/>
    <property type="match status" value="1"/>
</dbReference>
<keyword evidence="1" id="KW-0479">Metal-binding</keyword>
<name>A0A8H4QIS5_9AGAR</name>
<reference evidence="3 4" key="1">
    <citation type="submission" date="2019-12" db="EMBL/GenBank/DDBJ databases">
        <authorList>
            <person name="Floudas D."/>
            <person name="Bentzer J."/>
            <person name="Ahren D."/>
            <person name="Johansson T."/>
            <person name="Persson P."/>
            <person name="Tunlid A."/>
        </authorList>
    </citation>
    <scope>NUCLEOTIDE SEQUENCE [LARGE SCALE GENOMIC DNA]</scope>
    <source>
        <strain evidence="3 4">CBS 102.39</strain>
    </source>
</reference>
<dbReference type="Pfam" id="PF14226">
    <property type="entry name" value="DIOX_N"/>
    <property type="match status" value="1"/>
</dbReference>
<organism evidence="3 4">
    <name type="scientific">Agrocybe pediades</name>
    <dbReference type="NCBI Taxonomy" id="84607"/>
    <lineage>
        <taxon>Eukaryota</taxon>
        <taxon>Fungi</taxon>
        <taxon>Dikarya</taxon>
        <taxon>Basidiomycota</taxon>
        <taxon>Agaricomycotina</taxon>
        <taxon>Agaricomycetes</taxon>
        <taxon>Agaricomycetidae</taxon>
        <taxon>Agaricales</taxon>
        <taxon>Agaricineae</taxon>
        <taxon>Strophariaceae</taxon>
        <taxon>Agrocybe</taxon>
    </lineage>
</organism>
<dbReference type="InterPro" id="IPR044861">
    <property type="entry name" value="IPNS-like_FE2OG_OXY"/>
</dbReference>
<protein>
    <recommendedName>
        <fullName evidence="2">Fe2OG dioxygenase domain-containing protein</fullName>
    </recommendedName>
</protein>
<comment type="similarity">
    <text evidence="1">Belongs to the iron/ascorbate-dependent oxidoreductase family.</text>
</comment>
<evidence type="ECO:0000259" key="2">
    <source>
        <dbReference type="PROSITE" id="PS51471"/>
    </source>
</evidence>
<keyword evidence="1" id="KW-0560">Oxidoreductase</keyword>
<keyword evidence="1" id="KW-0408">Iron</keyword>
<dbReference type="InterPro" id="IPR026992">
    <property type="entry name" value="DIOX_N"/>
</dbReference>
<dbReference type="Pfam" id="PF03171">
    <property type="entry name" value="2OG-FeII_Oxy"/>
    <property type="match status" value="1"/>
</dbReference>